<gene>
    <name evidence="2" type="ORF">B9Z44_01825</name>
</gene>
<sequence length="160" mass="17248">MRWHPYILKKCVIAVLGSVFACQATLANPIWHCSRNEIQIADASDNFTLASLTVEREVIRLSLRDLYAVYQGAHVRLTGGIPLSACVIGDHDSSLTKIALQSIGSPSGTMKALSSQSAITKSNIHVVHSESAMLTCITKHHPALGYLSKATDTETVGPCF</sequence>
<evidence type="ECO:0000313" key="3">
    <source>
        <dbReference type="Proteomes" id="UP000251341"/>
    </source>
</evidence>
<keyword evidence="1" id="KW-0732">Signal</keyword>
<evidence type="ECO:0008006" key="4">
    <source>
        <dbReference type="Google" id="ProtNLM"/>
    </source>
</evidence>
<accession>A0A315ER59</accession>
<proteinExistence type="predicted"/>
<comment type="caution">
    <text evidence="2">The sequence shown here is derived from an EMBL/GenBank/DDBJ whole genome shotgun (WGS) entry which is preliminary data.</text>
</comment>
<evidence type="ECO:0000313" key="2">
    <source>
        <dbReference type="EMBL" id="PUE58444.1"/>
    </source>
</evidence>
<dbReference type="AlphaFoldDB" id="A0A315ER59"/>
<feature type="chain" id="PRO_5016248996" description="Auto-transporter adhesin head GIN domain-containing protein" evidence="1">
    <location>
        <begin position="28"/>
        <end position="160"/>
    </location>
</feature>
<dbReference type="PROSITE" id="PS51257">
    <property type="entry name" value="PROKAR_LIPOPROTEIN"/>
    <property type="match status" value="1"/>
</dbReference>
<dbReference type="EMBL" id="NESP01000001">
    <property type="protein sequence ID" value="PUE58444.1"/>
    <property type="molecule type" value="Genomic_DNA"/>
</dbReference>
<reference evidence="2 3" key="1">
    <citation type="submission" date="2017-04" db="EMBL/GenBank/DDBJ databases">
        <title>Unexpected and diverse lifestyles within the genus Limnohabitans.</title>
        <authorList>
            <person name="Kasalicky V."/>
            <person name="Mehrshad M."/>
            <person name="Andrei S.-A."/>
            <person name="Salcher M."/>
            <person name="Kratochvilova H."/>
            <person name="Simek K."/>
            <person name="Ghai R."/>
        </authorList>
    </citation>
    <scope>NUCLEOTIDE SEQUENCE [LARGE SCALE GENOMIC DNA]</scope>
    <source>
        <strain evidence="2 3">MWH-C5</strain>
    </source>
</reference>
<keyword evidence="3" id="KW-1185">Reference proteome</keyword>
<name>A0A315ER59_9BURK</name>
<dbReference type="Proteomes" id="UP000251341">
    <property type="component" value="Unassembled WGS sequence"/>
</dbReference>
<protein>
    <recommendedName>
        <fullName evidence="4">Auto-transporter adhesin head GIN domain-containing protein</fullName>
    </recommendedName>
</protein>
<organism evidence="2 3">
    <name type="scientific">Limnohabitans curvus</name>
    <dbReference type="NCBI Taxonomy" id="323423"/>
    <lineage>
        <taxon>Bacteria</taxon>
        <taxon>Pseudomonadati</taxon>
        <taxon>Pseudomonadota</taxon>
        <taxon>Betaproteobacteria</taxon>
        <taxon>Burkholderiales</taxon>
        <taxon>Comamonadaceae</taxon>
        <taxon>Limnohabitans</taxon>
    </lineage>
</organism>
<evidence type="ECO:0000256" key="1">
    <source>
        <dbReference type="SAM" id="SignalP"/>
    </source>
</evidence>
<feature type="signal peptide" evidence="1">
    <location>
        <begin position="1"/>
        <end position="27"/>
    </location>
</feature>